<dbReference type="Proteomes" id="UP001491310">
    <property type="component" value="Unassembled WGS sequence"/>
</dbReference>
<comment type="caution">
    <text evidence="1">The sequence shown here is derived from an EMBL/GenBank/DDBJ whole genome shotgun (WGS) entry which is preliminary data.</text>
</comment>
<keyword evidence="2" id="KW-1185">Reference proteome</keyword>
<evidence type="ECO:0000313" key="2">
    <source>
        <dbReference type="Proteomes" id="UP001491310"/>
    </source>
</evidence>
<proteinExistence type="predicted"/>
<dbReference type="EMBL" id="JALJOT010000013">
    <property type="protein sequence ID" value="KAK9903991.1"/>
    <property type="molecule type" value="Genomic_DNA"/>
</dbReference>
<organism evidence="1 2">
    <name type="scientific">Coccomyxa subellipsoidea</name>
    <dbReference type="NCBI Taxonomy" id="248742"/>
    <lineage>
        <taxon>Eukaryota</taxon>
        <taxon>Viridiplantae</taxon>
        <taxon>Chlorophyta</taxon>
        <taxon>core chlorophytes</taxon>
        <taxon>Trebouxiophyceae</taxon>
        <taxon>Trebouxiophyceae incertae sedis</taxon>
        <taxon>Coccomyxaceae</taxon>
        <taxon>Coccomyxa</taxon>
    </lineage>
</organism>
<protein>
    <submittedName>
        <fullName evidence="1">Uncharacterized protein</fullName>
    </submittedName>
</protein>
<sequence>MASYITVSSRKEFNVRLWSKAAQQRQYSYVQTDGVPRRVVPAEDGEPPGQNDGMKNLHLNWVQHWPRLEPHLEPAAPMAAVKSLETDVMRMGTRVTNVANASEIVRKGLCTTTRGLASVLAKRSMTGVWSDFM</sequence>
<name>A0ABR2YEU1_9CHLO</name>
<reference evidence="1 2" key="1">
    <citation type="journal article" date="2024" name="Nat. Commun.">
        <title>Phylogenomics reveals the evolutionary origins of lichenization in chlorophyte algae.</title>
        <authorList>
            <person name="Puginier C."/>
            <person name="Libourel C."/>
            <person name="Otte J."/>
            <person name="Skaloud P."/>
            <person name="Haon M."/>
            <person name="Grisel S."/>
            <person name="Petersen M."/>
            <person name="Berrin J.G."/>
            <person name="Delaux P.M."/>
            <person name="Dal Grande F."/>
            <person name="Keller J."/>
        </authorList>
    </citation>
    <scope>NUCLEOTIDE SEQUENCE [LARGE SCALE GENOMIC DNA]</scope>
    <source>
        <strain evidence="1 2">SAG 216-7</strain>
    </source>
</reference>
<evidence type="ECO:0000313" key="1">
    <source>
        <dbReference type="EMBL" id="KAK9903991.1"/>
    </source>
</evidence>
<gene>
    <name evidence="1" type="ORF">WJX75_002036</name>
</gene>
<accession>A0ABR2YEU1</accession>